<comment type="caution">
    <text evidence="2">The sequence shown here is derived from an EMBL/GenBank/DDBJ whole genome shotgun (WGS) entry which is preliminary data.</text>
</comment>
<keyword evidence="1" id="KW-0472">Membrane</keyword>
<protein>
    <submittedName>
        <fullName evidence="2">Uncharacterized protein</fullName>
    </submittedName>
</protein>
<name>K6YYQ1_9ALTE</name>
<evidence type="ECO:0000256" key="1">
    <source>
        <dbReference type="SAM" id="Phobius"/>
    </source>
</evidence>
<dbReference type="EMBL" id="BAEQ01000042">
    <property type="protein sequence ID" value="GAC29116.1"/>
    <property type="molecule type" value="Genomic_DNA"/>
</dbReference>
<feature type="transmembrane region" description="Helical" evidence="1">
    <location>
        <begin position="20"/>
        <end position="38"/>
    </location>
</feature>
<reference evidence="3" key="1">
    <citation type="journal article" date="2014" name="Environ. Microbiol.">
        <title>Comparative genomics of the marine bacterial genus Glaciecola reveals the high degree of genomic diversity and genomic characteristic for cold adaptation.</title>
        <authorList>
            <person name="Qin Q.L."/>
            <person name="Xie B.B."/>
            <person name="Yu Y."/>
            <person name="Shu Y.L."/>
            <person name="Rong J.C."/>
            <person name="Zhang Y.J."/>
            <person name="Zhao D.L."/>
            <person name="Chen X.L."/>
            <person name="Zhang X.Y."/>
            <person name="Chen B."/>
            <person name="Zhou B.C."/>
            <person name="Zhang Y.Z."/>
        </authorList>
    </citation>
    <scope>NUCLEOTIDE SEQUENCE [LARGE SCALE GENOMIC DNA]</scope>
    <source>
        <strain evidence="3">ACAM 615</strain>
    </source>
</reference>
<sequence length="40" mass="4648">MDKNKDVNKRHFKLTKRNVLIAIFIFCISIGLSMLILAEL</sequence>
<organism evidence="2 3">
    <name type="scientific">Brumicola pallidula DSM 14239 = ACAM 615</name>
    <dbReference type="NCBI Taxonomy" id="1121922"/>
    <lineage>
        <taxon>Bacteria</taxon>
        <taxon>Pseudomonadati</taxon>
        <taxon>Pseudomonadota</taxon>
        <taxon>Gammaproteobacteria</taxon>
        <taxon>Alteromonadales</taxon>
        <taxon>Alteromonadaceae</taxon>
        <taxon>Brumicola</taxon>
    </lineage>
</organism>
<dbReference type="Proteomes" id="UP000006251">
    <property type="component" value="Unassembled WGS sequence"/>
</dbReference>
<accession>K6YYQ1</accession>
<dbReference type="STRING" id="1121922.GCA_000428905_02635"/>
<proteinExistence type="predicted"/>
<gene>
    <name evidence="2" type="ORF">GPAL_2255</name>
</gene>
<evidence type="ECO:0000313" key="2">
    <source>
        <dbReference type="EMBL" id="GAC29116.1"/>
    </source>
</evidence>
<keyword evidence="3" id="KW-1185">Reference proteome</keyword>
<dbReference type="AlphaFoldDB" id="K6YYQ1"/>
<evidence type="ECO:0000313" key="3">
    <source>
        <dbReference type="Proteomes" id="UP000006251"/>
    </source>
</evidence>
<keyword evidence="1" id="KW-1133">Transmembrane helix</keyword>
<keyword evidence="1" id="KW-0812">Transmembrane</keyword>